<evidence type="ECO:0000313" key="2">
    <source>
        <dbReference type="EMBL" id="SHH38518.1"/>
    </source>
</evidence>
<evidence type="ECO:0000313" key="3">
    <source>
        <dbReference type="Proteomes" id="UP000184032"/>
    </source>
</evidence>
<keyword evidence="1" id="KW-1133">Transmembrane helix</keyword>
<evidence type="ECO:0000256" key="1">
    <source>
        <dbReference type="SAM" id="Phobius"/>
    </source>
</evidence>
<sequence>MKNIISSQRFGIPFEKKEKRKCKIVFRILLVIFLLVFLCGVTILVQTFIQRSIKNLAVTNDLNATWISSLASYWGGIIGGLISGLLTVVGVILTIKYYRDSDATKNRVIHMPFLKMEVIGCTDEEIIANGVNLYEINSNTINNDVSNEKILYYRMKLWNIGQGFANTLVIYTGETFGGIAYNELIQVNDSGEFCFKIHAGNDICGGEISFGVSYIDCMTNEYIQSYTIYLEGKDFGNAKVENGYPVFIGQTHAIDKS</sequence>
<keyword evidence="1" id="KW-0812">Transmembrane</keyword>
<protein>
    <submittedName>
        <fullName evidence="2">Uncharacterized protein</fullName>
    </submittedName>
</protein>
<gene>
    <name evidence="2" type="ORF">SAMN02745245_01216</name>
</gene>
<accession>A0A1M5SJT3</accession>
<dbReference type="EMBL" id="FQXI01000007">
    <property type="protein sequence ID" value="SHH38518.1"/>
    <property type="molecule type" value="Genomic_DNA"/>
</dbReference>
<feature type="transmembrane region" description="Helical" evidence="1">
    <location>
        <begin position="73"/>
        <end position="95"/>
    </location>
</feature>
<feature type="transmembrane region" description="Helical" evidence="1">
    <location>
        <begin position="24"/>
        <end position="49"/>
    </location>
</feature>
<dbReference type="RefSeq" id="WP_073184696.1">
    <property type="nucleotide sequence ID" value="NZ_FQXI01000007.1"/>
</dbReference>
<dbReference type="OrthoDB" id="2079776at2"/>
<proteinExistence type="predicted"/>
<organism evidence="2 3">
    <name type="scientific">Anaerosphaera aminiphila DSM 21120</name>
    <dbReference type="NCBI Taxonomy" id="1120995"/>
    <lineage>
        <taxon>Bacteria</taxon>
        <taxon>Bacillati</taxon>
        <taxon>Bacillota</taxon>
        <taxon>Tissierellia</taxon>
        <taxon>Tissierellales</taxon>
        <taxon>Peptoniphilaceae</taxon>
        <taxon>Anaerosphaera</taxon>
    </lineage>
</organism>
<dbReference type="STRING" id="1120995.SAMN02745245_01216"/>
<name>A0A1M5SJT3_9FIRM</name>
<reference evidence="2 3" key="1">
    <citation type="submission" date="2016-11" db="EMBL/GenBank/DDBJ databases">
        <authorList>
            <person name="Jaros S."/>
            <person name="Januszkiewicz K."/>
            <person name="Wedrychowicz H."/>
        </authorList>
    </citation>
    <scope>NUCLEOTIDE SEQUENCE [LARGE SCALE GENOMIC DNA]</scope>
    <source>
        <strain evidence="2 3">DSM 21120</strain>
    </source>
</reference>
<dbReference type="Proteomes" id="UP000184032">
    <property type="component" value="Unassembled WGS sequence"/>
</dbReference>
<keyword evidence="1" id="KW-0472">Membrane</keyword>
<dbReference type="AlphaFoldDB" id="A0A1M5SJT3"/>
<keyword evidence="3" id="KW-1185">Reference proteome</keyword>